<dbReference type="PANTHER" id="PTHR37861:SF1">
    <property type="entry name" value="PROLINE-RICH ACIDIC PROTEIN 1"/>
    <property type="match status" value="1"/>
</dbReference>
<feature type="signal peptide" evidence="1">
    <location>
        <begin position="1"/>
        <end position="20"/>
    </location>
</feature>
<dbReference type="EMBL" id="SCEB01214167">
    <property type="protein sequence ID" value="RXM36879.1"/>
    <property type="molecule type" value="Genomic_DNA"/>
</dbReference>
<dbReference type="InterPro" id="IPR027922">
    <property type="entry name" value="PRAP"/>
</dbReference>
<dbReference type="Pfam" id="PF15314">
    <property type="entry name" value="PRAP"/>
    <property type="match status" value="1"/>
</dbReference>
<reference evidence="2 3" key="1">
    <citation type="submission" date="2019-01" db="EMBL/GenBank/DDBJ databases">
        <title>Draft Genome and Complete Hox-Cluster Characterization of the Sterlet Sturgeon (Acipenser ruthenus).</title>
        <authorList>
            <person name="Wei Q."/>
        </authorList>
    </citation>
    <scope>NUCLEOTIDE SEQUENCE [LARGE SCALE GENOMIC DNA]</scope>
    <source>
        <strain evidence="2">WHYD16114868_AA</strain>
        <tissue evidence="2">Blood</tissue>
    </source>
</reference>
<keyword evidence="1" id="KW-0732">Signal</keyword>
<gene>
    <name evidence="2" type="ORF">EOD39_0707</name>
</gene>
<evidence type="ECO:0000256" key="1">
    <source>
        <dbReference type="SAM" id="SignalP"/>
    </source>
</evidence>
<proteinExistence type="predicted"/>
<keyword evidence="3" id="KW-1185">Reference proteome</keyword>
<dbReference type="AlphaFoldDB" id="A0A444UNZ1"/>
<dbReference type="PANTHER" id="PTHR37861">
    <property type="entry name" value="PROLINE-RICH ACIDIC PROTEIN 1"/>
    <property type="match status" value="1"/>
</dbReference>
<organism evidence="2 3">
    <name type="scientific">Acipenser ruthenus</name>
    <name type="common">Sterlet sturgeon</name>
    <dbReference type="NCBI Taxonomy" id="7906"/>
    <lineage>
        <taxon>Eukaryota</taxon>
        <taxon>Metazoa</taxon>
        <taxon>Chordata</taxon>
        <taxon>Craniata</taxon>
        <taxon>Vertebrata</taxon>
        <taxon>Euteleostomi</taxon>
        <taxon>Actinopterygii</taxon>
        <taxon>Chondrostei</taxon>
        <taxon>Acipenseriformes</taxon>
        <taxon>Acipenseridae</taxon>
        <taxon>Acipenser</taxon>
    </lineage>
</organism>
<evidence type="ECO:0000313" key="2">
    <source>
        <dbReference type="EMBL" id="RXM36879.1"/>
    </source>
</evidence>
<evidence type="ECO:0000313" key="3">
    <source>
        <dbReference type="Proteomes" id="UP000289886"/>
    </source>
</evidence>
<comment type="caution">
    <text evidence="2">The sequence shown here is derived from an EMBL/GenBank/DDBJ whole genome shotgun (WGS) entry which is preliminary data.</text>
</comment>
<feature type="chain" id="PRO_5019239679" evidence="1">
    <location>
        <begin position="21"/>
        <end position="193"/>
    </location>
</feature>
<sequence length="193" mass="22483">MNRTFLFLIGTALLLKGTSAKSYNTWKQEFPPKHQESKLYPEQEVRKAAFNGKMSLGLREIEPPEDEEITYDIDPDMKIWSAVKYSREQKYKQAEEDKNALNHHFDAVQQGFQVPAILENKPEEQVEVSQNLPKEFGGLYAEEMKGPEEDRDHLYHASFDASNVENYPARMVEPGYEIMEGPEEDRDHIYHPF</sequence>
<name>A0A444UNZ1_ACIRT</name>
<accession>A0A444UNZ1</accession>
<protein>
    <submittedName>
        <fullName evidence="2">Proline-rich acidic protein 1</fullName>
    </submittedName>
</protein>
<dbReference type="Proteomes" id="UP000289886">
    <property type="component" value="Unassembled WGS sequence"/>
</dbReference>